<comment type="subcellular location">
    <subcellularLocation>
        <location evidence="1">Cytoplasm</location>
    </subcellularLocation>
</comment>
<keyword evidence="1" id="KW-0378">Hydrolase</keyword>
<dbReference type="PANTHER" id="PTHR46986:SF1">
    <property type="entry name" value="ENDORIBONUCLEASE YBEY, CHLOROPLASTIC"/>
    <property type="match status" value="1"/>
</dbReference>
<organism evidence="2 3">
    <name type="scientific">Halomarinibacterium sedimenti</name>
    <dbReference type="NCBI Taxonomy" id="2857106"/>
    <lineage>
        <taxon>Bacteria</taxon>
        <taxon>Pseudomonadati</taxon>
        <taxon>Bacteroidota</taxon>
        <taxon>Flavobacteriia</taxon>
        <taxon>Flavobacteriales</taxon>
        <taxon>Flavobacteriaceae</taxon>
        <taxon>Halomarinibacterium</taxon>
    </lineage>
</organism>
<evidence type="ECO:0000313" key="2">
    <source>
        <dbReference type="EMBL" id="MBW2937268.1"/>
    </source>
</evidence>
<dbReference type="Pfam" id="PF02130">
    <property type="entry name" value="YbeY"/>
    <property type="match status" value="1"/>
</dbReference>
<feature type="binding site" evidence="1">
    <location>
        <position position="109"/>
    </location>
    <ligand>
        <name>Zn(2+)</name>
        <dbReference type="ChEBI" id="CHEBI:29105"/>
        <note>catalytic</note>
    </ligand>
</feature>
<dbReference type="HAMAP" id="MF_00009">
    <property type="entry name" value="Endoribonucl_YbeY"/>
    <property type="match status" value="1"/>
</dbReference>
<evidence type="ECO:0000256" key="1">
    <source>
        <dbReference type="HAMAP-Rule" id="MF_00009"/>
    </source>
</evidence>
<dbReference type="GO" id="GO:0008270">
    <property type="term" value="F:zinc ion binding"/>
    <property type="evidence" value="ECO:0007669"/>
    <property type="project" value="UniProtKB-UniRule"/>
</dbReference>
<dbReference type="GO" id="GO:0004222">
    <property type="term" value="F:metalloendopeptidase activity"/>
    <property type="evidence" value="ECO:0007669"/>
    <property type="project" value="InterPro"/>
</dbReference>
<sequence>MIDFFSETEFEFSDEDSVKDWVAKTIVSEGLKEGDLTFIFCDDVYLHKINLEFLNHDTLTDIITFDYTLGKEIHGEIYISIDRVKENASEYKVSFNEELHRVIIHGVLHLCGYKDKSEADESQMRFKENFYLQAFQS</sequence>
<keyword evidence="1" id="KW-0540">Nuclease</keyword>
<comment type="caution">
    <text evidence="2">The sequence shown here is derived from an EMBL/GenBank/DDBJ whole genome shotgun (WGS) entry which is preliminary data.</text>
</comment>
<feature type="binding site" evidence="1">
    <location>
        <position position="105"/>
    </location>
    <ligand>
        <name>Zn(2+)</name>
        <dbReference type="ChEBI" id="CHEBI:29105"/>
        <note>catalytic</note>
    </ligand>
</feature>
<gene>
    <name evidence="1 2" type="primary">ybeY</name>
    <name evidence="2" type="ORF">KXJ69_04070</name>
</gene>
<dbReference type="AlphaFoldDB" id="A0A9X1FN48"/>
<dbReference type="RefSeq" id="WP_219051541.1">
    <property type="nucleotide sequence ID" value="NZ_JAHWDP010000001.1"/>
</dbReference>
<comment type="similarity">
    <text evidence="1">Belongs to the endoribonuclease YbeY family.</text>
</comment>
<protein>
    <recommendedName>
        <fullName evidence="1">Endoribonuclease YbeY</fullName>
        <ecNumber evidence="1">3.1.-.-</ecNumber>
    </recommendedName>
</protein>
<keyword evidence="1" id="KW-0963">Cytoplasm</keyword>
<keyword evidence="1" id="KW-0479">Metal-binding</keyword>
<dbReference type="NCBIfam" id="TIGR00043">
    <property type="entry name" value="rRNA maturation RNase YbeY"/>
    <property type="match status" value="1"/>
</dbReference>
<feature type="binding site" evidence="1">
    <location>
        <position position="115"/>
    </location>
    <ligand>
        <name>Zn(2+)</name>
        <dbReference type="ChEBI" id="CHEBI:29105"/>
        <note>catalytic</note>
    </ligand>
</feature>
<dbReference type="GO" id="GO:0005737">
    <property type="term" value="C:cytoplasm"/>
    <property type="evidence" value="ECO:0007669"/>
    <property type="project" value="UniProtKB-SubCell"/>
</dbReference>
<keyword evidence="1" id="KW-0255">Endonuclease</keyword>
<reference evidence="2" key="1">
    <citation type="submission" date="2021-07" db="EMBL/GenBank/DDBJ databases">
        <title>Aureisphaera sp. CAU 1614 isolated from sea sediment.</title>
        <authorList>
            <person name="Kim W."/>
        </authorList>
    </citation>
    <scope>NUCLEOTIDE SEQUENCE</scope>
    <source>
        <strain evidence="2">CAU 1614</strain>
    </source>
</reference>
<comment type="cofactor">
    <cofactor evidence="1">
        <name>Zn(2+)</name>
        <dbReference type="ChEBI" id="CHEBI:29105"/>
    </cofactor>
    <text evidence="1">Binds 1 zinc ion.</text>
</comment>
<proteinExistence type="inferred from homology"/>
<dbReference type="EC" id="3.1.-.-" evidence="1"/>
<dbReference type="EMBL" id="JAHWDP010000001">
    <property type="protein sequence ID" value="MBW2937268.1"/>
    <property type="molecule type" value="Genomic_DNA"/>
</dbReference>
<dbReference type="PANTHER" id="PTHR46986">
    <property type="entry name" value="ENDORIBONUCLEASE YBEY, CHLOROPLASTIC"/>
    <property type="match status" value="1"/>
</dbReference>
<dbReference type="Proteomes" id="UP001138686">
    <property type="component" value="Unassembled WGS sequence"/>
</dbReference>
<name>A0A9X1FN48_9FLAO</name>
<keyword evidence="3" id="KW-1185">Reference proteome</keyword>
<keyword evidence="1" id="KW-0862">Zinc</keyword>
<keyword evidence="1" id="KW-0690">Ribosome biogenesis</keyword>
<keyword evidence="1" id="KW-0698">rRNA processing</keyword>
<dbReference type="GO" id="GO:0004521">
    <property type="term" value="F:RNA endonuclease activity"/>
    <property type="evidence" value="ECO:0007669"/>
    <property type="project" value="UniProtKB-UniRule"/>
</dbReference>
<accession>A0A9X1FN48</accession>
<dbReference type="InterPro" id="IPR002036">
    <property type="entry name" value="YbeY"/>
</dbReference>
<evidence type="ECO:0000313" key="3">
    <source>
        <dbReference type="Proteomes" id="UP001138686"/>
    </source>
</evidence>
<comment type="function">
    <text evidence="1">Single strand-specific metallo-endoribonuclease involved in late-stage 70S ribosome quality control and in maturation of the 3' terminus of the 16S rRNA.</text>
</comment>
<dbReference type="GO" id="GO:0006364">
    <property type="term" value="P:rRNA processing"/>
    <property type="evidence" value="ECO:0007669"/>
    <property type="project" value="UniProtKB-UniRule"/>
</dbReference>